<comment type="subcellular location">
    <subcellularLocation>
        <location evidence="1">Cytoplasm</location>
    </subcellularLocation>
</comment>
<dbReference type="GO" id="GO:0019894">
    <property type="term" value="F:kinesin binding"/>
    <property type="evidence" value="ECO:0007669"/>
    <property type="project" value="TreeGrafter"/>
</dbReference>
<dbReference type="InterPro" id="IPR011990">
    <property type="entry name" value="TPR-like_helical_dom_sf"/>
</dbReference>
<keyword evidence="6" id="KW-1185">Reference proteome</keyword>
<dbReference type="EMBL" id="LN890973">
    <property type="protein sequence ID" value="CUS13420.1"/>
    <property type="molecule type" value="Genomic_DNA"/>
</dbReference>
<dbReference type="Pfam" id="PF13424">
    <property type="entry name" value="TPR_12"/>
    <property type="match status" value="1"/>
</dbReference>
<keyword evidence="2" id="KW-0963">Cytoplasm</keyword>
<dbReference type="PANTHER" id="PTHR45783">
    <property type="entry name" value="KINESIN LIGHT CHAIN"/>
    <property type="match status" value="1"/>
</dbReference>
<reference evidence="5" key="1">
    <citation type="submission" date="2015-10" db="EMBL/GenBank/DDBJ databases">
        <authorList>
            <person name="Regsiter A."/>
            <person name="william w."/>
        </authorList>
    </citation>
    <scope>NUCLEOTIDE SEQUENCE</scope>
    <source>
        <strain evidence="5">Montdore</strain>
    </source>
</reference>
<gene>
    <name evidence="5" type="ORF">GSTUAT00002519001</name>
</gene>
<accession>A0A292Q3Y1</accession>
<evidence type="ECO:0000256" key="1">
    <source>
        <dbReference type="ARBA" id="ARBA00004496"/>
    </source>
</evidence>
<evidence type="ECO:0000313" key="6">
    <source>
        <dbReference type="Proteomes" id="UP001412239"/>
    </source>
</evidence>
<dbReference type="GO" id="GO:0005871">
    <property type="term" value="C:kinesin complex"/>
    <property type="evidence" value="ECO:0007669"/>
    <property type="project" value="InterPro"/>
</dbReference>
<evidence type="ECO:0000256" key="4">
    <source>
        <dbReference type="ARBA" id="ARBA00022803"/>
    </source>
</evidence>
<sequence length="83" mass="9567">MNRRALEGYEKFFGPDHPDTLMAVNTLSLMLRVQGRYAESEAMNRRALEGHEKCFGSDHPQTLRAINNLALILRDQGRYEESE</sequence>
<dbReference type="GO" id="GO:0007018">
    <property type="term" value="P:microtubule-based movement"/>
    <property type="evidence" value="ECO:0007669"/>
    <property type="project" value="TreeGrafter"/>
</dbReference>
<evidence type="ECO:0000256" key="3">
    <source>
        <dbReference type="ARBA" id="ARBA00022737"/>
    </source>
</evidence>
<evidence type="ECO:0000313" key="5">
    <source>
        <dbReference type="EMBL" id="CUS13420.1"/>
    </source>
</evidence>
<dbReference type="InterPro" id="IPR002151">
    <property type="entry name" value="Kinesin_light"/>
</dbReference>
<feature type="non-terminal residue" evidence="5">
    <location>
        <position position="83"/>
    </location>
</feature>
<evidence type="ECO:0000256" key="2">
    <source>
        <dbReference type="ARBA" id="ARBA00022490"/>
    </source>
</evidence>
<dbReference type="PANTHER" id="PTHR45783:SF3">
    <property type="entry name" value="KINESIN LIGHT CHAIN"/>
    <property type="match status" value="1"/>
</dbReference>
<dbReference type="AlphaFoldDB" id="A0A292Q3Y1"/>
<dbReference type="GO" id="GO:0005737">
    <property type="term" value="C:cytoplasm"/>
    <property type="evidence" value="ECO:0007669"/>
    <property type="project" value="UniProtKB-SubCell"/>
</dbReference>
<dbReference type="Gene3D" id="1.25.40.10">
    <property type="entry name" value="Tetratricopeptide repeat domain"/>
    <property type="match status" value="1"/>
</dbReference>
<dbReference type="Proteomes" id="UP001412239">
    <property type="component" value="Unassembled WGS sequence"/>
</dbReference>
<protein>
    <recommendedName>
        <fullName evidence="7">Kinesin light chain</fullName>
    </recommendedName>
</protein>
<keyword evidence="4" id="KW-0802">TPR repeat</keyword>
<keyword evidence="3" id="KW-0677">Repeat</keyword>
<proteinExistence type="predicted"/>
<dbReference type="SUPFAM" id="SSF48452">
    <property type="entry name" value="TPR-like"/>
    <property type="match status" value="1"/>
</dbReference>
<organism evidence="5 6">
    <name type="scientific">Tuber aestivum</name>
    <name type="common">summer truffle</name>
    <dbReference type="NCBI Taxonomy" id="59557"/>
    <lineage>
        <taxon>Eukaryota</taxon>
        <taxon>Fungi</taxon>
        <taxon>Dikarya</taxon>
        <taxon>Ascomycota</taxon>
        <taxon>Pezizomycotina</taxon>
        <taxon>Pezizomycetes</taxon>
        <taxon>Pezizales</taxon>
        <taxon>Tuberaceae</taxon>
        <taxon>Tuber</taxon>
    </lineage>
</organism>
<evidence type="ECO:0008006" key="7">
    <source>
        <dbReference type="Google" id="ProtNLM"/>
    </source>
</evidence>
<name>A0A292Q3Y1_9PEZI</name>